<dbReference type="EMBL" id="SWCO01000009">
    <property type="protein sequence ID" value="TKB02112.1"/>
    <property type="molecule type" value="Genomic_DNA"/>
</dbReference>
<dbReference type="AlphaFoldDB" id="A0A4U0ZJ51"/>
<dbReference type="InterPro" id="IPR052359">
    <property type="entry name" value="HTH-type_reg/antitoxin"/>
</dbReference>
<gene>
    <name evidence="5" type="ORF">E5672_16590</name>
</gene>
<proteinExistence type="predicted"/>
<dbReference type="Proteomes" id="UP000305471">
    <property type="component" value="Unassembled WGS sequence"/>
</dbReference>
<accession>A0A4U0ZJ51</accession>
<dbReference type="Gene3D" id="1.10.260.40">
    <property type="entry name" value="lambda repressor-like DNA-binding domains"/>
    <property type="match status" value="1"/>
</dbReference>
<dbReference type="InterPro" id="IPR010982">
    <property type="entry name" value="Lambda_DNA-bd_dom_sf"/>
</dbReference>
<keyword evidence="2 5" id="KW-0238">DNA-binding</keyword>
<dbReference type="InterPro" id="IPR001387">
    <property type="entry name" value="Cro/C1-type_HTH"/>
</dbReference>
<evidence type="ECO:0000256" key="2">
    <source>
        <dbReference type="ARBA" id="ARBA00023125"/>
    </source>
</evidence>
<evidence type="ECO:0000313" key="6">
    <source>
        <dbReference type="Proteomes" id="UP000305471"/>
    </source>
</evidence>
<reference evidence="5 6" key="1">
    <citation type="submission" date="2019-04" db="EMBL/GenBank/DDBJ databases">
        <title>Alteromonas portus sp. nov., an alginate lyase-excreting marine bacterium.</title>
        <authorList>
            <person name="Huang H."/>
            <person name="Mo K."/>
            <person name="Bao S."/>
        </authorList>
    </citation>
    <scope>NUCLEOTIDE SEQUENCE [LARGE SCALE GENOMIC DNA]</scope>
    <source>
        <strain evidence="5 6">HB161718</strain>
    </source>
</reference>
<protein>
    <submittedName>
        <fullName evidence="5">DNA-binding transcriptional regulator</fullName>
    </submittedName>
</protein>
<dbReference type="Pfam" id="PF01381">
    <property type="entry name" value="HTH_3"/>
    <property type="match status" value="1"/>
</dbReference>
<dbReference type="PANTHER" id="PTHR36511:SF3">
    <property type="entry name" value="ANTITOXIN HIGA-2"/>
    <property type="match status" value="1"/>
</dbReference>
<sequence>MKESILDVVHSTAKDLSEAGVMDKQTMHKFDALCLPKLKQYDAQRIKAIREKARVSQAVFAAYLNITPSTIKQWEQGNKKPRGTSLKLLSLVERKGLEILM</sequence>
<evidence type="ECO:0000256" key="1">
    <source>
        <dbReference type="ARBA" id="ARBA00023015"/>
    </source>
</evidence>
<feature type="domain" description="HTH cro/C1-type" evidence="4">
    <location>
        <begin position="46"/>
        <end position="90"/>
    </location>
</feature>
<dbReference type="GO" id="GO:0003677">
    <property type="term" value="F:DNA binding"/>
    <property type="evidence" value="ECO:0007669"/>
    <property type="project" value="UniProtKB-KW"/>
</dbReference>
<dbReference type="CDD" id="cd00093">
    <property type="entry name" value="HTH_XRE"/>
    <property type="match status" value="1"/>
</dbReference>
<organism evidence="5 6">
    <name type="scientific">Alteromonas portus</name>
    <dbReference type="NCBI Taxonomy" id="2565549"/>
    <lineage>
        <taxon>Bacteria</taxon>
        <taxon>Pseudomonadati</taxon>
        <taxon>Pseudomonadota</taxon>
        <taxon>Gammaproteobacteria</taxon>
        <taxon>Alteromonadales</taxon>
        <taxon>Alteromonadaceae</taxon>
        <taxon>Alteromonas/Salinimonas group</taxon>
        <taxon>Alteromonas</taxon>
    </lineage>
</organism>
<dbReference type="SUPFAM" id="SSF47413">
    <property type="entry name" value="lambda repressor-like DNA-binding domains"/>
    <property type="match status" value="1"/>
</dbReference>
<name>A0A4U0ZJ51_9ALTE</name>
<evidence type="ECO:0000256" key="3">
    <source>
        <dbReference type="ARBA" id="ARBA00023163"/>
    </source>
</evidence>
<dbReference type="OrthoDB" id="9799384at2"/>
<dbReference type="PANTHER" id="PTHR36511">
    <property type="entry name" value="MERR FAMILY BACTERIAL REGULATORY PROTEIN"/>
    <property type="match status" value="1"/>
</dbReference>
<dbReference type="PROSITE" id="PS50943">
    <property type="entry name" value="HTH_CROC1"/>
    <property type="match status" value="1"/>
</dbReference>
<evidence type="ECO:0000313" key="5">
    <source>
        <dbReference type="EMBL" id="TKB02112.1"/>
    </source>
</evidence>
<comment type="caution">
    <text evidence="5">The sequence shown here is derived from an EMBL/GenBank/DDBJ whole genome shotgun (WGS) entry which is preliminary data.</text>
</comment>
<keyword evidence="6" id="KW-1185">Reference proteome</keyword>
<keyword evidence="1" id="KW-0805">Transcription regulation</keyword>
<dbReference type="RefSeq" id="WP_136783223.1">
    <property type="nucleotide sequence ID" value="NZ_SWCO01000009.1"/>
</dbReference>
<evidence type="ECO:0000259" key="4">
    <source>
        <dbReference type="PROSITE" id="PS50943"/>
    </source>
</evidence>
<dbReference type="SMART" id="SM00530">
    <property type="entry name" value="HTH_XRE"/>
    <property type="match status" value="1"/>
</dbReference>
<keyword evidence="3" id="KW-0804">Transcription</keyword>